<keyword evidence="2" id="KW-0812">Transmembrane</keyword>
<evidence type="ECO:0000256" key="2">
    <source>
        <dbReference type="SAM" id="Phobius"/>
    </source>
</evidence>
<dbReference type="GO" id="GO:0004497">
    <property type="term" value="F:monooxygenase activity"/>
    <property type="evidence" value="ECO:0007669"/>
    <property type="project" value="InterPro"/>
</dbReference>
<sequence length="451" mass="50825">MTANHYFYLPGLFVAVLSIYFVAQTLRSPLRRVPGPLSARFSRLGEVFSIYKTDYAQYIIALRKQYGPLIRLAPNRYSISDADAAKTILGHKNSLNKSHFYDIFGAPGMSNLFSETSNAIHAVMRRPIAHLYSQTSLLAYEPAVDTCNIILLKRLREYASEKKELNVRTLMQFYAFDVIGEITVGSRFGLMEDDGDKNGVIDAITDSMYYGAYVGLLPALHPWIVKVSGWFGMRAGFEKIQKFIREHLDDRLSGRTKSPEACAQTVVAGSDTTAISLTSVIGHHSTNTTALTALRYELEAATATGTLSNPPSFKEAQKLPYFRLSLMRLFDYILRQYFPPGTDVGINPWVLHHEQPIFGPDASESRPQRWISGTPEERGILDRNMIAFGPGPRTCNGKNISLMEMYKVIPQIVCSFDFYVIPDEQCGKPWSNDTAWLVWQDLKCKVREVSR</sequence>
<dbReference type="PANTHER" id="PTHR24305">
    <property type="entry name" value="CYTOCHROME P450"/>
    <property type="match status" value="1"/>
</dbReference>
<dbReference type="AlphaFoldDB" id="A0A6A7AWA2"/>
<keyword evidence="2" id="KW-1133">Transmembrane helix</keyword>
<dbReference type="OrthoDB" id="3934656at2759"/>
<gene>
    <name evidence="3" type="ORF">T440DRAFT_500969</name>
</gene>
<protein>
    <submittedName>
        <fullName evidence="3">Pisatin demethylase</fullName>
    </submittedName>
</protein>
<organism evidence="3 4">
    <name type="scientific">Plenodomus tracheiphilus IPT5</name>
    <dbReference type="NCBI Taxonomy" id="1408161"/>
    <lineage>
        <taxon>Eukaryota</taxon>
        <taxon>Fungi</taxon>
        <taxon>Dikarya</taxon>
        <taxon>Ascomycota</taxon>
        <taxon>Pezizomycotina</taxon>
        <taxon>Dothideomycetes</taxon>
        <taxon>Pleosporomycetidae</taxon>
        <taxon>Pleosporales</taxon>
        <taxon>Pleosporineae</taxon>
        <taxon>Leptosphaeriaceae</taxon>
        <taxon>Plenodomus</taxon>
    </lineage>
</organism>
<feature type="transmembrane region" description="Helical" evidence="2">
    <location>
        <begin position="6"/>
        <end position="23"/>
    </location>
</feature>
<dbReference type="Pfam" id="PF00067">
    <property type="entry name" value="p450"/>
    <property type="match status" value="2"/>
</dbReference>
<keyword evidence="3" id="KW-0808">Transferase</keyword>
<dbReference type="EMBL" id="MU006324">
    <property type="protein sequence ID" value="KAF2847550.1"/>
    <property type="molecule type" value="Genomic_DNA"/>
</dbReference>
<accession>A0A6A7AWA2</accession>
<name>A0A6A7AWA2_9PLEO</name>
<dbReference type="GO" id="GO:0008168">
    <property type="term" value="F:methyltransferase activity"/>
    <property type="evidence" value="ECO:0007669"/>
    <property type="project" value="UniProtKB-KW"/>
</dbReference>
<dbReference type="GO" id="GO:0016705">
    <property type="term" value="F:oxidoreductase activity, acting on paired donors, with incorporation or reduction of molecular oxygen"/>
    <property type="evidence" value="ECO:0007669"/>
    <property type="project" value="InterPro"/>
</dbReference>
<keyword evidence="2" id="KW-0472">Membrane</keyword>
<dbReference type="PRINTS" id="PR00463">
    <property type="entry name" value="EP450I"/>
</dbReference>
<keyword evidence="4" id="KW-1185">Reference proteome</keyword>
<evidence type="ECO:0000313" key="4">
    <source>
        <dbReference type="Proteomes" id="UP000799423"/>
    </source>
</evidence>
<dbReference type="Gene3D" id="1.10.630.10">
    <property type="entry name" value="Cytochrome P450"/>
    <property type="match status" value="2"/>
</dbReference>
<keyword evidence="1" id="KW-0408">Iron</keyword>
<dbReference type="SUPFAM" id="SSF48264">
    <property type="entry name" value="Cytochrome P450"/>
    <property type="match status" value="1"/>
</dbReference>
<dbReference type="InterPro" id="IPR050121">
    <property type="entry name" value="Cytochrome_P450_monoxygenase"/>
</dbReference>
<feature type="binding site" description="axial binding residue" evidence="1">
    <location>
        <position position="395"/>
    </location>
    <ligand>
        <name>heme</name>
        <dbReference type="ChEBI" id="CHEBI:30413"/>
    </ligand>
    <ligandPart>
        <name>Fe</name>
        <dbReference type="ChEBI" id="CHEBI:18248"/>
    </ligandPart>
</feature>
<dbReference type="InterPro" id="IPR002401">
    <property type="entry name" value="Cyt_P450_E_grp-I"/>
</dbReference>
<dbReference type="GO" id="GO:0005506">
    <property type="term" value="F:iron ion binding"/>
    <property type="evidence" value="ECO:0007669"/>
    <property type="project" value="InterPro"/>
</dbReference>
<dbReference type="GO" id="GO:0032259">
    <property type="term" value="P:methylation"/>
    <property type="evidence" value="ECO:0007669"/>
    <property type="project" value="UniProtKB-KW"/>
</dbReference>
<dbReference type="InterPro" id="IPR001128">
    <property type="entry name" value="Cyt_P450"/>
</dbReference>
<evidence type="ECO:0000313" key="3">
    <source>
        <dbReference type="EMBL" id="KAF2847550.1"/>
    </source>
</evidence>
<dbReference type="InterPro" id="IPR036396">
    <property type="entry name" value="Cyt_P450_sf"/>
</dbReference>
<dbReference type="GO" id="GO:0020037">
    <property type="term" value="F:heme binding"/>
    <property type="evidence" value="ECO:0007669"/>
    <property type="project" value="InterPro"/>
</dbReference>
<keyword evidence="3" id="KW-0489">Methyltransferase</keyword>
<reference evidence="3" key="1">
    <citation type="submission" date="2020-01" db="EMBL/GenBank/DDBJ databases">
        <authorList>
            <consortium name="DOE Joint Genome Institute"/>
            <person name="Haridas S."/>
            <person name="Albert R."/>
            <person name="Binder M."/>
            <person name="Bloem J."/>
            <person name="Labutti K."/>
            <person name="Salamov A."/>
            <person name="Andreopoulos B."/>
            <person name="Baker S.E."/>
            <person name="Barry K."/>
            <person name="Bills G."/>
            <person name="Bluhm B.H."/>
            <person name="Cannon C."/>
            <person name="Castanera R."/>
            <person name="Culley D.E."/>
            <person name="Daum C."/>
            <person name="Ezra D."/>
            <person name="Gonzalez J.B."/>
            <person name="Henrissat B."/>
            <person name="Kuo A."/>
            <person name="Liang C."/>
            <person name="Lipzen A."/>
            <person name="Lutzoni F."/>
            <person name="Magnuson J."/>
            <person name="Mondo S."/>
            <person name="Nolan M."/>
            <person name="Ohm R."/>
            <person name="Pangilinan J."/>
            <person name="Park H.-J."/>
            <person name="Ramirez L."/>
            <person name="Alfaro M."/>
            <person name="Sun H."/>
            <person name="Tritt A."/>
            <person name="Yoshinaga Y."/>
            <person name="Zwiers L.-H."/>
            <person name="Turgeon B.G."/>
            <person name="Goodwin S.B."/>
            <person name="Spatafora J.W."/>
            <person name="Crous P.W."/>
            <person name="Grigoriev I.V."/>
        </authorList>
    </citation>
    <scope>NUCLEOTIDE SEQUENCE</scope>
    <source>
        <strain evidence="3">IPT5</strain>
    </source>
</reference>
<evidence type="ECO:0000256" key="1">
    <source>
        <dbReference type="PIRSR" id="PIRSR602401-1"/>
    </source>
</evidence>
<keyword evidence="1" id="KW-0349">Heme</keyword>
<dbReference type="Proteomes" id="UP000799423">
    <property type="component" value="Unassembled WGS sequence"/>
</dbReference>
<proteinExistence type="predicted"/>
<dbReference type="PANTHER" id="PTHR24305:SF190">
    <property type="entry name" value="P450, PUTATIVE (EUROFUNG)-RELATED"/>
    <property type="match status" value="1"/>
</dbReference>
<comment type="cofactor">
    <cofactor evidence="1">
        <name>heme</name>
        <dbReference type="ChEBI" id="CHEBI:30413"/>
    </cofactor>
</comment>
<keyword evidence="1" id="KW-0479">Metal-binding</keyword>